<feature type="transmembrane region" description="Helical" evidence="1">
    <location>
        <begin position="192"/>
        <end position="210"/>
    </location>
</feature>
<dbReference type="Proteomes" id="UP001349994">
    <property type="component" value="Unassembled WGS sequence"/>
</dbReference>
<sequence>MRFIVALVLSFALIWACAKPLKKHPAPFYVGAIALVGLYIWGTSVGVRGEMWSMFQPLMQRCALAFLLFSIVVFVGVLGEKSALRVRLMPIRRQLSILGCIFAAGHIVFYGSSYVPRLSSAFSGNLAFSLGLAALITALMAVLCVTSFQIVKHGMSAAAWKRVQRLAYPFYLLMYVHLALLLMPSALAGNQVAVISIAVYSVIVSAYAVLRVAKALGDRAGSTAAARTADLDLESAAA</sequence>
<keyword evidence="1" id="KW-0472">Membrane</keyword>
<feature type="transmembrane region" description="Helical" evidence="1">
    <location>
        <begin position="58"/>
        <end position="79"/>
    </location>
</feature>
<protein>
    <recommendedName>
        <fullName evidence="4">Ferric oxidoreductase domain-containing protein</fullName>
    </recommendedName>
</protein>
<organism evidence="2 3">
    <name type="scientific">Adlercreutzia wanghongyangiae</name>
    <dbReference type="NCBI Taxonomy" id="3111451"/>
    <lineage>
        <taxon>Bacteria</taxon>
        <taxon>Bacillati</taxon>
        <taxon>Actinomycetota</taxon>
        <taxon>Coriobacteriia</taxon>
        <taxon>Eggerthellales</taxon>
        <taxon>Eggerthellaceae</taxon>
        <taxon>Adlercreutzia</taxon>
    </lineage>
</organism>
<proteinExistence type="predicted"/>
<dbReference type="RefSeq" id="WP_338210764.1">
    <property type="nucleotide sequence ID" value="NZ_JAYMFF010000015.1"/>
</dbReference>
<feature type="transmembrane region" description="Helical" evidence="1">
    <location>
        <begin position="28"/>
        <end position="46"/>
    </location>
</feature>
<feature type="transmembrane region" description="Helical" evidence="1">
    <location>
        <begin position="126"/>
        <end position="145"/>
    </location>
</feature>
<comment type="caution">
    <text evidence="2">The sequence shown here is derived from an EMBL/GenBank/DDBJ whole genome shotgun (WGS) entry which is preliminary data.</text>
</comment>
<gene>
    <name evidence="2" type="ORF">VIN30_08295</name>
</gene>
<name>A0ABU6IJ74_9ACTN</name>
<evidence type="ECO:0000313" key="2">
    <source>
        <dbReference type="EMBL" id="MEC4176440.1"/>
    </source>
</evidence>
<feature type="transmembrane region" description="Helical" evidence="1">
    <location>
        <begin position="166"/>
        <end position="186"/>
    </location>
</feature>
<accession>A0ABU6IJ74</accession>
<keyword evidence="1" id="KW-0812">Transmembrane</keyword>
<keyword evidence="1" id="KW-1133">Transmembrane helix</keyword>
<keyword evidence="3" id="KW-1185">Reference proteome</keyword>
<dbReference type="EMBL" id="JAYMFF010000015">
    <property type="protein sequence ID" value="MEC4176440.1"/>
    <property type="molecule type" value="Genomic_DNA"/>
</dbReference>
<evidence type="ECO:0000256" key="1">
    <source>
        <dbReference type="SAM" id="Phobius"/>
    </source>
</evidence>
<evidence type="ECO:0008006" key="4">
    <source>
        <dbReference type="Google" id="ProtNLM"/>
    </source>
</evidence>
<evidence type="ECO:0000313" key="3">
    <source>
        <dbReference type="Proteomes" id="UP001349994"/>
    </source>
</evidence>
<reference evidence="2 3" key="1">
    <citation type="submission" date="2024-01" db="EMBL/GenBank/DDBJ databases">
        <title>novel species in genus Adlercreutzia.</title>
        <authorList>
            <person name="Liu X."/>
        </authorList>
    </citation>
    <scope>NUCLEOTIDE SEQUENCE [LARGE SCALE GENOMIC DNA]</scope>
    <source>
        <strain evidence="2 3">R7</strain>
    </source>
</reference>